<dbReference type="PANTHER" id="PTHR31956:SF1">
    <property type="entry name" value="NON-SPECIFIC PHOSPHOLIPASE C1"/>
    <property type="match status" value="1"/>
</dbReference>
<protein>
    <submittedName>
        <fullName evidence="3">Phosphoesterase family-domain-containing protein</fullName>
    </submittedName>
</protein>
<organism evidence="3 4">
    <name type="scientific">Kockovaella imperatae</name>
    <dbReference type="NCBI Taxonomy" id="4999"/>
    <lineage>
        <taxon>Eukaryota</taxon>
        <taxon>Fungi</taxon>
        <taxon>Dikarya</taxon>
        <taxon>Basidiomycota</taxon>
        <taxon>Agaricomycotina</taxon>
        <taxon>Tremellomycetes</taxon>
        <taxon>Tremellales</taxon>
        <taxon>Cuniculitremaceae</taxon>
        <taxon>Kockovaella</taxon>
    </lineage>
</organism>
<evidence type="ECO:0000256" key="2">
    <source>
        <dbReference type="SAM" id="SignalP"/>
    </source>
</evidence>
<evidence type="ECO:0000313" key="4">
    <source>
        <dbReference type="Proteomes" id="UP000193218"/>
    </source>
</evidence>
<dbReference type="PANTHER" id="PTHR31956">
    <property type="entry name" value="NON-SPECIFIC PHOSPHOLIPASE C4-RELATED"/>
    <property type="match status" value="1"/>
</dbReference>
<sequence length="670" mass="73657">MALLVASGVLSLLSTSVVADSLAEVEHVIYFMQENRAFDHYFGTLKGVRGYSDPNVLIGQDGKSAFYQKVNGTLTNETDHLLPWYLNYLGGDYLESTQCGGSILLQLEQTDGVPTTELLTADRTYDLWAIANTAFSWSHYRREDIPVHFAIADAWTIGDMYQEAIVSSSEPNRFMWQTGTINLPGSKINSTAGPCIDDNSSPGCVQLFRGGPQPPWGQGTTPVGQFNGSIGPASALNYSCYPYDWKTVPEYFYEDGVNITWNQYHSSDNYGHEIMEYFVQFQDLIYPGNETEPIIVAALNEQGHGADTGGVEAFLRDAQAGNLPEISYLIAPGDLCEHPPNLPRQGGWLQKAVIDAVQNSPKYNKTILIISYDETGGFGDHVVPFHSPEGTPGEWLNDPFTGVPEFGGPGFRVPFFVISPWTRGGGVFTEPADHISQLLFMEKWAAARGKGFHIEAISDWRREHMSDLLDIFDWDHPNYTAVELPDAPSPQRDPLSGLLDAAAYCHAKYDELAWPPVPYGNQTEQDALWVEAGHREIRGKLTEGRHLVLESSGYALSVLSNATCTLGTSSPQVQKESDASQRFIVHARNASLADVPIFTITSAGDSKWFQADLSLSDSNADAAYFNVTNGGGVKGYTFQEMSSGQYLNFGCGNVTLGASPEWIKLYSVTF</sequence>
<evidence type="ECO:0000313" key="3">
    <source>
        <dbReference type="EMBL" id="ORX37170.1"/>
    </source>
</evidence>
<name>A0A1Y1UGI2_9TREE</name>
<reference evidence="3 4" key="1">
    <citation type="submission" date="2017-03" db="EMBL/GenBank/DDBJ databases">
        <title>Widespread Adenine N6-methylation of Active Genes in Fungi.</title>
        <authorList>
            <consortium name="DOE Joint Genome Institute"/>
            <person name="Mondo S.J."/>
            <person name="Dannebaum R.O."/>
            <person name="Kuo R.C."/>
            <person name="Louie K.B."/>
            <person name="Bewick A.J."/>
            <person name="Labutti K."/>
            <person name="Haridas S."/>
            <person name="Kuo A."/>
            <person name="Salamov A."/>
            <person name="Ahrendt S.R."/>
            <person name="Lau R."/>
            <person name="Bowen B.P."/>
            <person name="Lipzen A."/>
            <person name="Sullivan W."/>
            <person name="Andreopoulos W.B."/>
            <person name="Clum A."/>
            <person name="Lindquist E."/>
            <person name="Daum C."/>
            <person name="Northen T.R."/>
            <person name="Ramamoorthy G."/>
            <person name="Schmitz R.J."/>
            <person name="Gryganskyi A."/>
            <person name="Culley D."/>
            <person name="Magnuson J."/>
            <person name="James T.Y."/>
            <person name="O'Malley M.A."/>
            <person name="Stajich J.E."/>
            <person name="Spatafora J.W."/>
            <person name="Visel A."/>
            <person name="Grigoriev I.V."/>
        </authorList>
    </citation>
    <scope>NUCLEOTIDE SEQUENCE [LARGE SCALE GENOMIC DNA]</scope>
    <source>
        <strain evidence="3 4">NRRL Y-17943</strain>
    </source>
</reference>
<dbReference type="Proteomes" id="UP000193218">
    <property type="component" value="Unassembled WGS sequence"/>
</dbReference>
<comment type="caution">
    <text evidence="3">The sequence shown here is derived from an EMBL/GenBank/DDBJ whole genome shotgun (WGS) entry which is preliminary data.</text>
</comment>
<keyword evidence="2" id="KW-0732">Signal</keyword>
<dbReference type="InterPro" id="IPR007312">
    <property type="entry name" value="Phosphoesterase"/>
</dbReference>
<feature type="chain" id="PRO_5012575876" evidence="2">
    <location>
        <begin position="20"/>
        <end position="670"/>
    </location>
</feature>
<dbReference type="Gene3D" id="3.40.720.10">
    <property type="entry name" value="Alkaline Phosphatase, subunit A"/>
    <property type="match status" value="2"/>
</dbReference>
<gene>
    <name evidence="3" type="ORF">BD324DRAFT_681089</name>
</gene>
<feature type="signal peptide" evidence="2">
    <location>
        <begin position="1"/>
        <end position="19"/>
    </location>
</feature>
<dbReference type="EMBL" id="NBSH01000006">
    <property type="protein sequence ID" value="ORX37170.1"/>
    <property type="molecule type" value="Genomic_DNA"/>
</dbReference>
<dbReference type="RefSeq" id="XP_021871208.1">
    <property type="nucleotide sequence ID" value="XM_022019108.1"/>
</dbReference>
<proteinExistence type="predicted"/>
<dbReference type="AlphaFoldDB" id="A0A1Y1UGI2"/>
<dbReference type="GO" id="GO:0042578">
    <property type="term" value="F:phosphoric ester hydrolase activity"/>
    <property type="evidence" value="ECO:0007669"/>
    <property type="project" value="UniProtKB-ARBA"/>
</dbReference>
<accession>A0A1Y1UGI2</accession>
<evidence type="ECO:0000256" key="1">
    <source>
        <dbReference type="ARBA" id="ARBA00022801"/>
    </source>
</evidence>
<dbReference type="Pfam" id="PF04185">
    <property type="entry name" value="Phosphoesterase"/>
    <property type="match status" value="1"/>
</dbReference>
<dbReference type="InterPro" id="IPR017850">
    <property type="entry name" value="Alkaline_phosphatase_core_sf"/>
</dbReference>
<keyword evidence="4" id="KW-1185">Reference proteome</keyword>
<dbReference type="GeneID" id="33560917"/>
<keyword evidence="1" id="KW-0378">Hydrolase</keyword>
<dbReference type="STRING" id="4999.A0A1Y1UGI2"/>
<dbReference type="OrthoDB" id="5135119at2759"/>
<dbReference type="InParanoid" id="A0A1Y1UGI2"/>